<reference evidence="2 3" key="1">
    <citation type="journal article" date="2018" name="Int. J. Syst. Evol. Microbiol.">
        <title>Uliginosibacterium sediminicola sp. nov., isolated from freshwater sediment.</title>
        <authorList>
            <person name="Hwang W.M."/>
            <person name="Kim S.M."/>
            <person name="Kang K."/>
            <person name="Ahn T.Y."/>
        </authorList>
    </citation>
    <scope>NUCLEOTIDE SEQUENCE [LARGE SCALE GENOMIC DNA]</scope>
    <source>
        <strain evidence="2 3">M1-21</strain>
    </source>
</reference>
<comment type="caution">
    <text evidence="2">The sequence shown here is derived from an EMBL/GenBank/DDBJ whole genome shotgun (WGS) entry which is preliminary data.</text>
</comment>
<dbReference type="RefSeq" id="WP_345920036.1">
    <property type="nucleotide sequence ID" value="NZ_JBDIVE010000006.1"/>
</dbReference>
<dbReference type="SUPFAM" id="SSF88723">
    <property type="entry name" value="PIN domain-like"/>
    <property type="match status" value="1"/>
</dbReference>
<evidence type="ECO:0000259" key="1">
    <source>
        <dbReference type="Pfam" id="PF01850"/>
    </source>
</evidence>
<dbReference type="InterPro" id="IPR052919">
    <property type="entry name" value="TA_system_RNase"/>
</dbReference>
<dbReference type="InterPro" id="IPR041705">
    <property type="entry name" value="PIN_Sll0205"/>
</dbReference>
<dbReference type="Pfam" id="PF01850">
    <property type="entry name" value="PIN"/>
    <property type="match status" value="1"/>
</dbReference>
<sequence length="130" mass="14665">MSRYLLDTNALLWWLADSPRLGQQARQVLSIEHNEIFVSAAALWEIEIKRSSGKLHAPLAPQILKELSAYEFHPLPISFDHAIAAGQLPPHHLDPFDRVMIAQTLIEGLILISSDQHIPHYNVPHLAADR</sequence>
<dbReference type="Proteomes" id="UP001410394">
    <property type="component" value="Unassembled WGS sequence"/>
</dbReference>
<evidence type="ECO:0000313" key="3">
    <source>
        <dbReference type="Proteomes" id="UP001410394"/>
    </source>
</evidence>
<dbReference type="PANTHER" id="PTHR36173:SF2">
    <property type="entry name" value="RIBONUCLEASE VAPC16"/>
    <property type="match status" value="1"/>
</dbReference>
<feature type="domain" description="PIN" evidence="1">
    <location>
        <begin position="4"/>
        <end position="121"/>
    </location>
</feature>
<keyword evidence="3" id="KW-1185">Reference proteome</keyword>
<evidence type="ECO:0000313" key="2">
    <source>
        <dbReference type="EMBL" id="MEN3069266.1"/>
    </source>
</evidence>
<dbReference type="InterPro" id="IPR002716">
    <property type="entry name" value="PIN_dom"/>
</dbReference>
<organism evidence="2 3">
    <name type="scientific">Uliginosibacterium sediminicola</name>
    <dbReference type="NCBI Taxonomy" id="2024550"/>
    <lineage>
        <taxon>Bacteria</taxon>
        <taxon>Pseudomonadati</taxon>
        <taxon>Pseudomonadota</taxon>
        <taxon>Betaproteobacteria</taxon>
        <taxon>Rhodocyclales</taxon>
        <taxon>Zoogloeaceae</taxon>
        <taxon>Uliginosibacterium</taxon>
    </lineage>
</organism>
<dbReference type="InterPro" id="IPR029060">
    <property type="entry name" value="PIN-like_dom_sf"/>
</dbReference>
<dbReference type="CDD" id="cd09872">
    <property type="entry name" value="PIN_Sll0205-like"/>
    <property type="match status" value="1"/>
</dbReference>
<dbReference type="PANTHER" id="PTHR36173">
    <property type="entry name" value="RIBONUCLEASE VAPC16-RELATED"/>
    <property type="match status" value="1"/>
</dbReference>
<dbReference type="Gene3D" id="3.40.50.1010">
    <property type="entry name" value="5'-nuclease"/>
    <property type="match status" value="1"/>
</dbReference>
<protein>
    <submittedName>
        <fullName evidence="2">Type II toxin-antitoxin system VapC family toxin</fullName>
    </submittedName>
</protein>
<proteinExistence type="predicted"/>
<accession>A0ABU9Z0D0</accession>
<dbReference type="EMBL" id="JBDIVE010000006">
    <property type="protein sequence ID" value="MEN3069266.1"/>
    <property type="molecule type" value="Genomic_DNA"/>
</dbReference>
<gene>
    <name evidence="2" type="ORF">ABDB84_12315</name>
</gene>
<name>A0ABU9Z0D0_9RHOO</name>